<dbReference type="Gene3D" id="3.90.230.10">
    <property type="entry name" value="Creatinase/methionine aminopeptidase superfamily"/>
    <property type="match status" value="1"/>
</dbReference>
<dbReference type="SUPFAM" id="SSF53092">
    <property type="entry name" value="Creatinase/prolidase N-terminal domain"/>
    <property type="match status" value="1"/>
</dbReference>
<dbReference type="InterPro" id="IPR000994">
    <property type="entry name" value="Pept_M24"/>
</dbReference>
<name>A0A150ITM8_9EURY</name>
<dbReference type="PANTHER" id="PTHR46112:SF2">
    <property type="entry name" value="XAA-PRO AMINOPEPTIDASE P-RELATED"/>
    <property type="match status" value="1"/>
</dbReference>
<dbReference type="EMBL" id="LNGF01000007">
    <property type="protein sequence ID" value="KYC48323.1"/>
    <property type="molecule type" value="Genomic_DNA"/>
</dbReference>
<keyword evidence="4" id="KW-0378">Hydrolase</keyword>
<dbReference type="PATRIC" id="fig|1706437.3.peg.448"/>
<evidence type="ECO:0000313" key="3">
    <source>
        <dbReference type="EMBL" id="KYC46085.1"/>
    </source>
</evidence>
<dbReference type="PATRIC" id="fig|1706438.3.peg.414"/>
<dbReference type="EMBL" id="LNGE01000005">
    <property type="protein sequence ID" value="KYC46085.1"/>
    <property type="molecule type" value="Genomic_DNA"/>
</dbReference>
<reference evidence="6 7" key="1">
    <citation type="journal article" date="2016" name="ISME J.">
        <title>Chasing the elusive Euryarchaeota class WSA2: genomes reveal a uniquely fastidious methyl-reducing methanogen.</title>
        <authorList>
            <person name="Nobu M.K."/>
            <person name="Narihiro T."/>
            <person name="Kuroda K."/>
            <person name="Mei R."/>
            <person name="Liu W.T."/>
        </authorList>
    </citation>
    <scope>NUCLEOTIDE SEQUENCE [LARGE SCALE GENOMIC DNA]</scope>
    <source>
        <strain evidence="3">B03fssc0709_Meth_Bin005</strain>
        <strain evidence="4">B15fssc0709_Meth_Bin003</strain>
        <strain evidence="5">BMIXfssc0709_Meth_Bin006</strain>
    </source>
</reference>
<dbReference type="EC" id="3.4.13.9" evidence="4"/>
<comment type="caution">
    <text evidence="4">The sequence shown here is derived from an EMBL/GenBank/DDBJ whole genome shotgun (WGS) entry which is preliminary data.</text>
</comment>
<dbReference type="PATRIC" id="fig|1706436.3.peg.296"/>
<sequence length="364" mass="41378">MMKNRIERLFEYIAKEKKNVDCVLISRSTYPDINFFYFSNAKGGLFDGSFLILYPDGRSKLFTSTMEREAAEKSKGDFEIYVFSNRDERIKLLKDHINGQNLGLSFSSVTYFEVEKLKENYKGNLIDITKEINFTRAIKDREEIQNIKIASEITSKTFSEVPGMLKDGLTEKELSFMIEFQLKKNGAEALSYDTIAAFGANSSLPHYESSDSTLISGDFVLLDFAGKYNRYCSDMTRTFFYRKADQKQKRIYDTVLEAQILGIEKLRPGAIAKDVHNAVSSYIDNSEFKGKFIHSLGHGIGLETHDTLGISPISDYVIEKNMVFTIEPGVYIPDFGGVRIEDTVVVRNGKPKILTPFTKELLVI</sequence>
<dbReference type="Proteomes" id="UP000092403">
    <property type="component" value="Unassembled WGS sequence"/>
</dbReference>
<dbReference type="Proteomes" id="UP000092401">
    <property type="component" value="Unassembled WGS sequence"/>
</dbReference>
<dbReference type="Pfam" id="PF01321">
    <property type="entry name" value="Creatinase_N"/>
    <property type="match status" value="1"/>
</dbReference>
<keyword evidence="4" id="KW-0645">Protease</keyword>
<accession>A0A150ITM8</accession>
<evidence type="ECO:0000259" key="1">
    <source>
        <dbReference type="Pfam" id="PF00557"/>
    </source>
</evidence>
<dbReference type="EMBL" id="LNJC01000005">
    <property type="protein sequence ID" value="KYC50992.1"/>
    <property type="molecule type" value="Genomic_DNA"/>
</dbReference>
<accession>A0A150J180</accession>
<evidence type="ECO:0000313" key="6">
    <source>
        <dbReference type="Proteomes" id="UP000091929"/>
    </source>
</evidence>
<accession>A0A150IMP9</accession>
<dbReference type="PANTHER" id="PTHR46112">
    <property type="entry name" value="AMINOPEPTIDASE"/>
    <property type="match status" value="1"/>
</dbReference>
<evidence type="ECO:0000313" key="4">
    <source>
        <dbReference type="EMBL" id="KYC48323.1"/>
    </source>
</evidence>
<organism evidence="4 6">
    <name type="scientific">Candidatus Methanofastidiosum methylothiophilum</name>
    <dbReference type="NCBI Taxonomy" id="1705564"/>
    <lineage>
        <taxon>Archaea</taxon>
        <taxon>Methanobacteriati</taxon>
        <taxon>Methanobacteriota</taxon>
        <taxon>Stenosarchaea group</taxon>
        <taxon>Candidatus Methanofastidiosia</taxon>
        <taxon>Candidatus Methanofastidiosales</taxon>
        <taxon>Candidatus Methanofastidiosaceae</taxon>
        <taxon>Candidatus Methanofastidiosum</taxon>
    </lineage>
</organism>
<feature type="domain" description="Peptidase M24" evidence="1">
    <location>
        <begin position="146"/>
        <end position="347"/>
    </location>
</feature>
<dbReference type="Gene3D" id="3.40.350.10">
    <property type="entry name" value="Creatinase/prolidase N-terminal domain"/>
    <property type="match status" value="1"/>
</dbReference>
<feature type="domain" description="Creatinase N-terminal" evidence="2">
    <location>
        <begin position="5"/>
        <end position="138"/>
    </location>
</feature>
<dbReference type="Pfam" id="PF00557">
    <property type="entry name" value="Peptidase_M24"/>
    <property type="match status" value="1"/>
</dbReference>
<dbReference type="SUPFAM" id="SSF55920">
    <property type="entry name" value="Creatinase/aminopeptidase"/>
    <property type="match status" value="1"/>
</dbReference>
<evidence type="ECO:0000313" key="7">
    <source>
        <dbReference type="Proteomes" id="UP000092401"/>
    </source>
</evidence>
<dbReference type="InterPro" id="IPR036005">
    <property type="entry name" value="Creatinase/aminopeptidase-like"/>
</dbReference>
<dbReference type="InterPro" id="IPR000587">
    <property type="entry name" value="Creatinase_N"/>
</dbReference>
<gene>
    <name evidence="4" type="primary">pepQ</name>
    <name evidence="3" type="ORF">APG10_00296</name>
    <name evidence="4" type="ORF">APG11_00446</name>
    <name evidence="5" type="ORF">APG12_00415</name>
</gene>
<dbReference type="AlphaFoldDB" id="A0A150ITM8"/>
<evidence type="ECO:0000313" key="5">
    <source>
        <dbReference type="EMBL" id="KYC50992.1"/>
    </source>
</evidence>
<proteinExistence type="predicted"/>
<dbReference type="GO" id="GO:0102009">
    <property type="term" value="F:proline dipeptidase activity"/>
    <property type="evidence" value="ECO:0007669"/>
    <property type="project" value="UniProtKB-EC"/>
</dbReference>
<dbReference type="CDD" id="cd01092">
    <property type="entry name" value="APP-like"/>
    <property type="match status" value="1"/>
</dbReference>
<dbReference type="Proteomes" id="UP000091929">
    <property type="component" value="Unassembled WGS sequence"/>
</dbReference>
<evidence type="ECO:0000259" key="2">
    <source>
        <dbReference type="Pfam" id="PF01321"/>
    </source>
</evidence>
<dbReference type="InterPro" id="IPR050659">
    <property type="entry name" value="Peptidase_M24B"/>
</dbReference>
<protein>
    <submittedName>
        <fullName evidence="4">Xaa-Pro dipeptidase</fullName>
        <ecNumber evidence="4">3.4.13.9</ecNumber>
    </submittedName>
</protein>
<keyword evidence="4" id="KW-0224">Dipeptidase</keyword>
<dbReference type="InterPro" id="IPR029149">
    <property type="entry name" value="Creatin/AminoP/Spt16_N"/>
</dbReference>